<organism evidence="1 2">
    <name type="scientific">Phormidesmis priestleyi</name>
    <dbReference type="NCBI Taxonomy" id="268141"/>
    <lineage>
        <taxon>Bacteria</taxon>
        <taxon>Bacillati</taxon>
        <taxon>Cyanobacteriota</taxon>
        <taxon>Cyanophyceae</taxon>
        <taxon>Leptolyngbyales</taxon>
        <taxon>Leptolyngbyaceae</taxon>
        <taxon>Phormidesmis</taxon>
    </lineage>
</organism>
<accession>A0A2W4XTS2</accession>
<dbReference type="EMBL" id="QBMP01000007">
    <property type="protein sequence ID" value="PZO60756.1"/>
    <property type="molecule type" value="Genomic_DNA"/>
</dbReference>
<evidence type="ECO:0000313" key="1">
    <source>
        <dbReference type="EMBL" id="PZO60756.1"/>
    </source>
</evidence>
<comment type="caution">
    <text evidence="1">The sequence shown here is derived from an EMBL/GenBank/DDBJ whole genome shotgun (WGS) entry which is preliminary data.</text>
</comment>
<dbReference type="Proteomes" id="UP000249794">
    <property type="component" value="Unassembled WGS sequence"/>
</dbReference>
<evidence type="ECO:0000313" key="2">
    <source>
        <dbReference type="Proteomes" id="UP000249794"/>
    </source>
</evidence>
<gene>
    <name evidence="1" type="ORF">DCF15_01605</name>
</gene>
<sequence length="224" mass="25236">MTGCLYCIDNDIIKKLATFELFEETIKLFEAAPTEIRVLATAKYKFRGDLAKLEKGRLRQPEAKLVNYKRTIELAETLPQIDQARVDSELLEQLCTFEGIDAGEAVLTTYVSQVLQKDEAGEAFILTGDKRYLKALAEVALPELQALFKNRFWCLEQLILRDICEYGFEAVRDKIVPVRDCDKACRAVFGSGDRATEKNVIVAIAGYIETLRAETGDLLHEYAG</sequence>
<evidence type="ECO:0008006" key="3">
    <source>
        <dbReference type="Google" id="ProtNLM"/>
    </source>
</evidence>
<dbReference type="AlphaFoldDB" id="A0A2W4XTS2"/>
<reference evidence="1 2" key="2">
    <citation type="submission" date="2018-06" db="EMBL/GenBank/DDBJ databases">
        <title>Metagenomic assembly of (sub)arctic Cyanobacteria and their associated microbiome from non-axenic cultures.</title>
        <authorList>
            <person name="Baurain D."/>
        </authorList>
    </citation>
    <scope>NUCLEOTIDE SEQUENCE [LARGE SCALE GENOMIC DNA]</scope>
    <source>
        <strain evidence="1">ULC027bin1</strain>
    </source>
</reference>
<reference evidence="2" key="1">
    <citation type="submission" date="2018-04" db="EMBL/GenBank/DDBJ databases">
        <authorList>
            <person name="Cornet L."/>
        </authorList>
    </citation>
    <scope>NUCLEOTIDE SEQUENCE [LARGE SCALE GENOMIC DNA]</scope>
</reference>
<protein>
    <recommendedName>
        <fullName evidence="3">PIN domain-containing protein</fullName>
    </recommendedName>
</protein>
<proteinExistence type="predicted"/>
<name>A0A2W4XTS2_9CYAN</name>